<comment type="similarity">
    <text evidence="1">Belongs to the ATP-dependent AMP-binding enzyme family.</text>
</comment>
<dbReference type="PANTHER" id="PTHR43201">
    <property type="entry name" value="ACYL-COA SYNTHETASE"/>
    <property type="match status" value="1"/>
</dbReference>
<dbReference type="PANTHER" id="PTHR43201:SF8">
    <property type="entry name" value="ACYL-COA SYNTHETASE FAMILY MEMBER 3"/>
    <property type="match status" value="1"/>
</dbReference>
<feature type="domain" description="AMP-dependent synthetase/ligase" evidence="4">
    <location>
        <begin position="250"/>
        <end position="442"/>
    </location>
</feature>
<keyword evidence="3" id="KW-0812">Transmembrane</keyword>
<dbReference type="InterPro" id="IPR025110">
    <property type="entry name" value="AMP-bd_C"/>
</dbReference>
<protein>
    <submittedName>
        <fullName evidence="6">Acyl-CoA synthetases /AMP-acid ligases II</fullName>
    </submittedName>
</protein>
<dbReference type="InterPro" id="IPR000873">
    <property type="entry name" value="AMP-dep_synth/lig_dom"/>
</dbReference>
<dbReference type="SUPFAM" id="SSF56801">
    <property type="entry name" value="Acetyl-CoA synthetase-like"/>
    <property type="match status" value="1"/>
</dbReference>
<dbReference type="STRING" id="396776.A0A0J8UAF0"/>
<dbReference type="InterPro" id="IPR045851">
    <property type="entry name" value="AMP-bd_C_sf"/>
</dbReference>
<dbReference type="Pfam" id="PF00501">
    <property type="entry name" value="AMP-binding"/>
    <property type="match status" value="2"/>
</dbReference>
<accession>A0A0J8UAF0</accession>
<reference evidence="7" key="1">
    <citation type="journal article" date="2010" name="Genome Res.">
        <title>Population genomic sequencing of Coccidioides fungi reveals recent hybridization and transposon control.</title>
        <authorList>
            <person name="Neafsey D.E."/>
            <person name="Barker B.M."/>
            <person name="Sharpton T.J."/>
            <person name="Stajich J.E."/>
            <person name="Park D.J."/>
            <person name="Whiston E."/>
            <person name="Hung C.-Y."/>
            <person name="McMahan C."/>
            <person name="White J."/>
            <person name="Sykes S."/>
            <person name="Heiman D."/>
            <person name="Young S."/>
            <person name="Zeng Q."/>
            <person name="Abouelleil A."/>
            <person name="Aftuck L."/>
            <person name="Bessette D."/>
            <person name="Brown A."/>
            <person name="FitzGerald M."/>
            <person name="Lui A."/>
            <person name="Macdonald J.P."/>
            <person name="Priest M."/>
            <person name="Orbach M.J."/>
            <person name="Galgiani J.N."/>
            <person name="Kirkland T.N."/>
            <person name="Cole G.T."/>
            <person name="Birren B.W."/>
            <person name="Henn M.R."/>
            <person name="Taylor J.W."/>
            <person name="Rounsley S.D."/>
        </authorList>
    </citation>
    <scope>NUCLEOTIDE SEQUENCE [LARGE SCALE GENOMIC DNA]</scope>
    <source>
        <strain evidence="7">H538.4</strain>
    </source>
</reference>
<dbReference type="OrthoDB" id="6614653at2759"/>
<evidence type="ECO:0000256" key="1">
    <source>
        <dbReference type="ARBA" id="ARBA00006432"/>
    </source>
</evidence>
<evidence type="ECO:0000256" key="3">
    <source>
        <dbReference type="SAM" id="Phobius"/>
    </source>
</evidence>
<dbReference type="VEuPathDB" id="FungiDB:CIHG_01864"/>
<proteinExistence type="inferred from homology"/>
<feature type="domain" description="AMP-binding enzyme C-terminal" evidence="5">
    <location>
        <begin position="494"/>
        <end position="582"/>
    </location>
</feature>
<organism evidence="6 7">
    <name type="scientific">Coccidioides immitis H538.4</name>
    <dbReference type="NCBI Taxonomy" id="396776"/>
    <lineage>
        <taxon>Eukaryota</taxon>
        <taxon>Fungi</taxon>
        <taxon>Dikarya</taxon>
        <taxon>Ascomycota</taxon>
        <taxon>Pezizomycotina</taxon>
        <taxon>Eurotiomycetes</taxon>
        <taxon>Eurotiomycetidae</taxon>
        <taxon>Onygenales</taxon>
        <taxon>Onygenaceae</taxon>
        <taxon>Coccidioides</taxon>
    </lineage>
</organism>
<dbReference type="GO" id="GO:0031956">
    <property type="term" value="F:medium-chain fatty acid-CoA ligase activity"/>
    <property type="evidence" value="ECO:0007669"/>
    <property type="project" value="TreeGrafter"/>
</dbReference>
<dbReference type="Gene3D" id="3.40.50.12780">
    <property type="entry name" value="N-terminal domain of ligase-like"/>
    <property type="match status" value="1"/>
</dbReference>
<feature type="transmembrane region" description="Helical" evidence="3">
    <location>
        <begin position="155"/>
        <end position="178"/>
    </location>
</feature>
<keyword evidence="3" id="KW-0472">Membrane</keyword>
<keyword evidence="3" id="KW-1133">Transmembrane helix</keyword>
<dbReference type="Proteomes" id="UP000054563">
    <property type="component" value="Unassembled WGS sequence"/>
</dbReference>
<evidence type="ECO:0000313" key="7">
    <source>
        <dbReference type="Proteomes" id="UP000054563"/>
    </source>
</evidence>
<name>A0A0J8UAF0_COCIT</name>
<dbReference type="Gene3D" id="3.30.300.30">
    <property type="match status" value="1"/>
</dbReference>
<dbReference type="EMBL" id="DS016984">
    <property type="protein sequence ID" value="KMU84078.1"/>
    <property type="molecule type" value="Genomic_DNA"/>
</dbReference>
<dbReference type="eggNOG" id="KOG1176">
    <property type="taxonomic scope" value="Eukaryota"/>
</dbReference>
<dbReference type="AlphaFoldDB" id="A0A0J8UAF0"/>
<sequence>MQHEVPRALSRPRNKYRTADSGYPSDGLQREERAFISAGTHRQEYRSIGGGFRLRTRYTDMEFDRTSFIPPHEGDTILPLSPFFSRLVRHAHRKPPRLAVRDVNLGFEKTYTQFLTDVLALRNTLRASLGEKATRDLKEGKEVYVGLLAAGGYEYAVGFVAIVALGAAVVPITLLLPVREASYFVLKARCVAVLASAAGRNLGDSLSQHIKAEKTLDVCCIAIATSFQPVPLAPEEICLSTAGAVMKRAFLHDCSEEINSHFNITELDVILHVLPVHHATGVGINFLPYIFAGACVEFRSGGVDIPWLWERWKQGGVSVFSGVPTIYLRMMRYYEQRLALLPEQEVNMYIKGARSLRILLCGTSALPEPVQNFWSGVLGGNSRILTRYGSTEAGAIFRTPLDCEDVPAGSVGHLAPGVTIKLSNGDEGEILVKSPWMFAKYLHDPTATAAAHDAEGFFKTGDIARREGRNYFIMGRSSIDILKSGGYKISALDIEREVLSLPYIGEVMVVGVDDDEYGQRIAAAVTLRDDQKIYRCRGNGNAGKKLTIYDLRRDLRSRLAGYKMPTILRVVEGELPKSATGKVVKKVWEKSGRQAQGKL</sequence>
<evidence type="ECO:0000259" key="5">
    <source>
        <dbReference type="Pfam" id="PF13193"/>
    </source>
</evidence>
<feature type="domain" description="AMP-dependent synthetase/ligase" evidence="4">
    <location>
        <begin position="89"/>
        <end position="218"/>
    </location>
</feature>
<dbReference type="InterPro" id="IPR042099">
    <property type="entry name" value="ANL_N_sf"/>
</dbReference>
<gene>
    <name evidence="6" type="ORF">CIHG_01864</name>
</gene>
<evidence type="ECO:0000313" key="6">
    <source>
        <dbReference type="EMBL" id="KMU84078.1"/>
    </source>
</evidence>
<feature type="region of interest" description="Disordered" evidence="2">
    <location>
        <begin position="1"/>
        <end position="28"/>
    </location>
</feature>
<dbReference type="GO" id="GO:0006631">
    <property type="term" value="P:fatty acid metabolic process"/>
    <property type="evidence" value="ECO:0007669"/>
    <property type="project" value="TreeGrafter"/>
</dbReference>
<keyword evidence="6" id="KW-0436">Ligase</keyword>
<evidence type="ECO:0000259" key="4">
    <source>
        <dbReference type="Pfam" id="PF00501"/>
    </source>
</evidence>
<dbReference type="Pfam" id="PF13193">
    <property type="entry name" value="AMP-binding_C"/>
    <property type="match status" value="1"/>
</dbReference>
<evidence type="ECO:0000256" key="2">
    <source>
        <dbReference type="SAM" id="MobiDB-lite"/>
    </source>
</evidence>